<dbReference type="OrthoDB" id="9803906at2"/>
<dbReference type="GO" id="GO:0003684">
    <property type="term" value="F:damaged DNA binding"/>
    <property type="evidence" value="ECO:0007669"/>
    <property type="project" value="InterPro"/>
</dbReference>
<evidence type="ECO:0000313" key="16">
    <source>
        <dbReference type="Proteomes" id="UP000070560"/>
    </source>
</evidence>
<dbReference type="FunFam" id="3.40.50.300:FF:000050">
    <property type="entry name" value="DNA repair protein RadA"/>
    <property type="match status" value="1"/>
</dbReference>
<feature type="region of interest" description="Lon-protease-like" evidence="11">
    <location>
        <begin position="349"/>
        <end position="450"/>
    </location>
</feature>
<protein>
    <recommendedName>
        <fullName evidence="11 12">DNA repair protein RadA</fullName>
    </recommendedName>
</protein>
<feature type="domain" description="RecA family profile 1" evidence="14">
    <location>
        <begin position="64"/>
        <end position="213"/>
    </location>
</feature>
<dbReference type="Pfam" id="PF13481">
    <property type="entry name" value="AAA_25"/>
    <property type="match status" value="1"/>
</dbReference>
<evidence type="ECO:0000256" key="1">
    <source>
        <dbReference type="ARBA" id="ARBA00022723"/>
    </source>
</evidence>
<keyword evidence="5" id="KW-0378">Hydrolase</keyword>
<dbReference type="GO" id="GO:0008270">
    <property type="term" value="F:zinc ion binding"/>
    <property type="evidence" value="ECO:0007669"/>
    <property type="project" value="UniProtKB-KW"/>
</dbReference>
<keyword evidence="7 11" id="KW-0067">ATP-binding</keyword>
<organism evidence="15 16">
    <name type="scientific">Desulfofervidus auxilii</name>
    <dbReference type="NCBI Taxonomy" id="1621989"/>
    <lineage>
        <taxon>Bacteria</taxon>
        <taxon>Pseudomonadati</taxon>
        <taxon>Thermodesulfobacteriota</taxon>
        <taxon>Candidatus Desulfofervidia</taxon>
        <taxon>Candidatus Desulfofervidales</taxon>
        <taxon>Candidatus Desulfofervidaceae</taxon>
        <taxon>Candidatus Desulfofervidus</taxon>
    </lineage>
</organism>
<dbReference type="InterPro" id="IPR014721">
    <property type="entry name" value="Ribsml_uS5_D2-typ_fold_subgr"/>
</dbReference>
<keyword evidence="10 11" id="KW-0234">DNA repair</keyword>
<dbReference type="InterPro" id="IPR041166">
    <property type="entry name" value="Rubredoxin_2"/>
</dbReference>
<evidence type="ECO:0000256" key="3">
    <source>
        <dbReference type="ARBA" id="ARBA00022763"/>
    </source>
</evidence>
<dbReference type="GO" id="GO:0004252">
    <property type="term" value="F:serine-type endopeptidase activity"/>
    <property type="evidence" value="ECO:0007669"/>
    <property type="project" value="InterPro"/>
</dbReference>
<dbReference type="GO" id="GO:0004176">
    <property type="term" value="F:ATP-dependent peptidase activity"/>
    <property type="evidence" value="ECO:0007669"/>
    <property type="project" value="InterPro"/>
</dbReference>
<evidence type="ECO:0000313" key="15">
    <source>
        <dbReference type="EMBL" id="AMM42144.1"/>
    </source>
</evidence>
<dbReference type="InterPro" id="IPR020568">
    <property type="entry name" value="Ribosomal_Su5_D2-typ_SF"/>
</dbReference>
<dbReference type="PROSITE" id="PS50162">
    <property type="entry name" value="RECA_2"/>
    <property type="match status" value="1"/>
</dbReference>
<dbReference type="GO" id="GO:0006508">
    <property type="term" value="P:proteolysis"/>
    <property type="evidence" value="ECO:0007669"/>
    <property type="project" value="InterPro"/>
</dbReference>
<evidence type="ECO:0000256" key="4">
    <source>
        <dbReference type="ARBA" id="ARBA00022771"/>
    </source>
</evidence>
<evidence type="ECO:0000256" key="13">
    <source>
        <dbReference type="RuleBase" id="RU003555"/>
    </source>
</evidence>
<sequence>MAKEAKVQFICQECGYCSPKWLGKCPDCGGWNTFVEEISSLKPSSTSLDTPSTPIPITQIDSLKLPRLKTGLLELDRVLGGGLVPGSVVLIGGAPGIGKSTLTLQALFNLTKQGLNTLYVSGEESATQIKLRAERLHVEHPRLYLLTETALEHILSSIEKIDVQIVVIDSIQTMFTTALTSAPGSVSQVREVTGKLVRLAKNRNISIFIVGHVTKEGAIAGPRMLEHMVDTVLYFEGEKGHPHRILCAVKNRFGSTNEIGVFEMQEYGLVEVNNPSELFLAERPVNTSGSVIVPILEGSRPILIELQALTSPSFLAMPRRTSIGVDPYRLNLLVAILEKKVGLNLGQQDIFFNVAGGVKIEEPAADLGIVTAIASSFLNKPIPPQWVLLGEVGLTGEVRAITQAEIRLIEAEKMGFKQCIIPQSNLKHLKKTPLPTIGIHKIEKAFEVLF</sequence>
<dbReference type="InterPro" id="IPR004504">
    <property type="entry name" value="DNA_repair_RadA"/>
</dbReference>
<dbReference type="Proteomes" id="UP000070560">
    <property type="component" value="Chromosome"/>
</dbReference>
<dbReference type="Pfam" id="PF18073">
    <property type="entry name" value="Zn_ribbon_LapB"/>
    <property type="match status" value="1"/>
</dbReference>
<evidence type="ECO:0000256" key="2">
    <source>
        <dbReference type="ARBA" id="ARBA00022741"/>
    </source>
</evidence>
<dbReference type="HAMAP" id="MF_01498">
    <property type="entry name" value="RadA_bact"/>
    <property type="match status" value="1"/>
</dbReference>
<feature type="short sequence motif" description="RadA KNRFG motif" evidence="11">
    <location>
        <begin position="250"/>
        <end position="254"/>
    </location>
</feature>
<reference evidence="15 16" key="1">
    <citation type="submission" date="2015-10" db="EMBL/GenBank/DDBJ databases">
        <title>Candidatus Desulfofervidus auxilii, a hydrogenotrophic sulfate-reducing bacterium involved in the thermophilic anaerobic oxidation of methane.</title>
        <authorList>
            <person name="Krukenberg V."/>
            <person name="Richter M."/>
            <person name="Wegener G."/>
        </authorList>
    </citation>
    <scope>NUCLEOTIDE SEQUENCE [LARGE SCALE GENOMIC DNA]</scope>
    <source>
        <strain evidence="15 16">HS1</strain>
    </source>
</reference>
<evidence type="ECO:0000256" key="8">
    <source>
        <dbReference type="ARBA" id="ARBA00023016"/>
    </source>
</evidence>
<keyword evidence="6 13" id="KW-0862">Zinc</keyword>
<evidence type="ECO:0000256" key="10">
    <source>
        <dbReference type="ARBA" id="ARBA00023204"/>
    </source>
</evidence>
<dbReference type="SMART" id="SM00382">
    <property type="entry name" value="AAA"/>
    <property type="match status" value="1"/>
</dbReference>
<evidence type="ECO:0000256" key="12">
    <source>
        <dbReference type="NCBIfam" id="TIGR00416"/>
    </source>
</evidence>
<name>A0A7U4TIM3_DESA2</name>
<evidence type="ECO:0000256" key="7">
    <source>
        <dbReference type="ARBA" id="ARBA00022840"/>
    </source>
</evidence>
<comment type="domain">
    <text evidence="11">The middle region has homology to RecA with ATPase motifs including the RadA KNRFG motif, while the C-terminus is homologous to Lon protease.</text>
</comment>
<dbReference type="SUPFAM" id="SSF52540">
    <property type="entry name" value="P-loop containing nucleoside triphosphate hydrolases"/>
    <property type="match status" value="1"/>
</dbReference>
<comment type="function">
    <text evidence="13">DNA-dependent ATPase involved in processing of recombination intermediates, plays a role in repairing DNA breaks. Stimulates the branch migration of RecA-mediated strand transfer reactions, allowing the 3' invading strand to extend heteroduplex DNA faster. Binds ssDNA in the presence of ADP but not other nucleotides, has ATPase activity that is stimulated by ssDNA and various branched DNA structures, but inhibited by SSB. Does not have RecA's homology-searching function.</text>
</comment>
<evidence type="ECO:0000256" key="9">
    <source>
        <dbReference type="ARBA" id="ARBA00023125"/>
    </source>
</evidence>
<dbReference type="GO" id="GO:0000725">
    <property type="term" value="P:recombinational repair"/>
    <property type="evidence" value="ECO:0007669"/>
    <property type="project" value="UniProtKB-UniRule"/>
</dbReference>
<dbReference type="EMBL" id="CP013015">
    <property type="protein sequence ID" value="AMM42144.1"/>
    <property type="molecule type" value="Genomic_DNA"/>
</dbReference>
<dbReference type="SUPFAM" id="SSF54211">
    <property type="entry name" value="Ribosomal protein S5 domain 2-like"/>
    <property type="match status" value="1"/>
</dbReference>
<comment type="similarity">
    <text evidence="11 13">Belongs to the RecA family. RadA subfamily.</text>
</comment>
<accession>A0A7U4TIM3</accession>
<dbReference type="PRINTS" id="PR01874">
    <property type="entry name" value="DNAREPAIRADA"/>
</dbReference>
<dbReference type="GO" id="GO:0005829">
    <property type="term" value="C:cytosol"/>
    <property type="evidence" value="ECO:0007669"/>
    <property type="project" value="TreeGrafter"/>
</dbReference>
<dbReference type="InterPro" id="IPR003593">
    <property type="entry name" value="AAA+_ATPase"/>
</dbReference>
<evidence type="ECO:0000256" key="6">
    <source>
        <dbReference type="ARBA" id="ARBA00022833"/>
    </source>
</evidence>
<dbReference type="Gene3D" id="3.40.50.300">
    <property type="entry name" value="P-loop containing nucleotide triphosphate hydrolases"/>
    <property type="match status" value="1"/>
</dbReference>
<keyword evidence="4 13" id="KW-0863">Zinc-finger</keyword>
<dbReference type="InterPro" id="IPR020588">
    <property type="entry name" value="RecA_ATP-bd"/>
</dbReference>
<dbReference type="KEGG" id="daw:HS1_002362"/>
<dbReference type="Pfam" id="PF05362">
    <property type="entry name" value="Lon_C"/>
    <property type="match status" value="1"/>
</dbReference>
<dbReference type="AlphaFoldDB" id="A0A7U4TIM3"/>
<keyword evidence="1 11" id="KW-0479">Metal-binding</keyword>
<dbReference type="NCBIfam" id="TIGR00416">
    <property type="entry name" value="sms"/>
    <property type="match status" value="1"/>
</dbReference>
<gene>
    <name evidence="11" type="primary">radA</name>
    <name evidence="15" type="ORF">HS1_002362</name>
</gene>
<evidence type="ECO:0000259" key="14">
    <source>
        <dbReference type="PROSITE" id="PS50162"/>
    </source>
</evidence>
<dbReference type="RefSeq" id="WP_066065807.1">
    <property type="nucleotide sequence ID" value="NZ_CP013015.1"/>
</dbReference>
<dbReference type="CDD" id="cd01121">
    <property type="entry name" value="RadA_SMS_N"/>
    <property type="match status" value="1"/>
</dbReference>
<keyword evidence="16" id="KW-1185">Reference proteome</keyword>
<keyword evidence="3 11" id="KW-0227">DNA damage</keyword>
<dbReference type="InterPro" id="IPR008269">
    <property type="entry name" value="Lon_proteolytic"/>
</dbReference>
<dbReference type="GO" id="GO:0005524">
    <property type="term" value="F:ATP binding"/>
    <property type="evidence" value="ECO:0007669"/>
    <property type="project" value="UniProtKB-UniRule"/>
</dbReference>
<comment type="function">
    <text evidence="11">Plays a role in repairing double-strand DNA breaks, probably involving stabilizing or processing branched DNA or blocked replication forks.</text>
</comment>
<proteinExistence type="inferred from homology"/>
<feature type="binding site" evidence="11">
    <location>
        <begin position="93"/>
        <end position="100"/>
    </location>
    <ligand>
        <name>ATP</name>
        <dbReference type="ChEBI" id="CHEBI:30616"/>
    </ligand>
</feature>
<keyword evidence="9 11" id="KW-0238">DNA-binding</keyword>
<dbReference type="GO" id="GO:0140664">
    <property type="term" value="F:ATP-dependent DNA damage sensor activity"/>
    <property type="evidence" value="ECO:0007669"/>
    <property type="project" value="InterPro"/>
</dbReference>
<dbReference type="Gene3D" id="3.30.230.10">
    <property type="match status" value="1"/>
</dbReference>
<dbReference type="InterPro" id="IPR027417">
    <property type="entry name" value="P-loop_NTPase"/>
</dbReference>
<evidence type="ECO:0000256" key="5">
    <source>
        <dbReference type="ARBA" id="ARBA00022801"/>
    </source>
</evidence>
<keyword evidence="8 11" id="KW-0346">Stress response</keyword>
<evidence type="ECO:0000256" key="11">
    <source>
        <dbReference type="HAMAP-Rule" id="MF_01498"/>
    </source>
</evidence>
<keyword evidence="2 11" id="KW-0547">Nucleotide-binding</keyword>
<dbReference type="PANTHER" id="PTHR32472:SF10">
    <property type="entry name" value="DNA REPAIR PROTEIN RADA-LIKE PROTEIN"/>
    <property type="match status" value="1"/>
</dbReference>
<dbReference type="PANTHER" id="PTHR32472">
    <property type="entry name" value="DNA REPAIR PROTEIN RADA"/>
    <property type="match status" value="1"/>
</dbReference>